<dbReference type="AlphaFoldDB" id="A0A0K1XE71"/>
<name>A0A0K1XE71_9GAMM</name>
<accession>A0A0K1XE71</accession>
<keyword evidence="2" id="KW-1185">Reference proteome</keyword>
<sequence length="279" mass="31600">MSDFRFKMEGPAFNEGIPLPVALSSLQEVQAIFDKTYLVLNGGHKITKKDRDSFYLKTFNIKHGSLESDLQIIYEVAQYTLPAIAAYTPKDVWDLTQQGWDFLKFIYGLAAKGEKPMYEAKDNATINVFHGDNVRVYNAPVVKIGELSVNHWRALNHKLKEGHINNYSMGNPENPEIELSSEFKNIFDTPTHIDKTLVEVPCDIFYFNKRSNAGKLTVTGGTEIAEGDYSFTIVGNQDFIEYISSMAKPEIQALVLKEILIDPLGETKIKRLHIIELHP</sequence>
<reference evidence="1 2" key="1">
    <citation type="journal article" date="2015" name="Genome Announc.">
        <title>Genome Sequences of Oblitimonas alkaliphila gen. nov. sp. nov. (Proposed), a Novel Bacterium of the Pseudomonadaceae Family.</title>
        <authorList>
            <person name="Lauer A.C."/>
            <person name="Nicholson A.C."/>
            <person name="Humrighouse B.W."/>
            <person name="Emery B."/>
            <person name="Drobish A."/>
            <person name="Juieng P."/>
            <person name="Loparev V."/>
            <person name="McQuiston J.R."/>
        </authorList>
    </citation>
    <scope>NUCLEOTIDE SEQUENCE [LARGE SCALE GENOMIC DNA]</scope>
    <source>
        <strain evidence="1 2">E5571</strain>
    </source>
</reference>
<gene>
    <name evidence="1" type="ORF">AKN88_05705</name>
</gene>
<organism evidence="1 2">
    <name type="scientific">Thiopseudomonas alkaliphila</name>
    <dbReference type="NCBI Taxonomy" id="1697053"/>
    <lineage>
        <taxon>Bacteria</taxon>
        <taxon>Pseudomonadati</taxon>
        <taxon>Pseudomonadota</taxon>
        <taxon>Gammaproteobacteria</taxon>
        <taxon>Pseudomonadales</taxon>
        <taxon>Pseudomonadaceae</taxon>
        <taxon>Thiopseudomonas</taxon>
    </lineage>
</organism>
<proteinExistence type="predicted"/>
<protein>
    <submittedName>
        <fullName evidence="1">Uncharacterized protein</fullName>
    </submittedName>
</protein>
<dbReference type="RefSeq" id="WP_053100662.1">
    <property type="nucleotide sequence ID" value="NZ_CP012365.1"/>
</dbReference>
<evidence type="ECO:0000313" key="1">
    <source>
        <dbReference type="EMBL" id="AKX59483.1"/>
    </source>
</evidence>
<evidence type="ECO:0000313" key="2">
    <source>
        <dbReference type="Proteomes" id="UP000063953"/>
    </source>
</evidence>
<dbReference type="Proteomes" id="UP000063953">
    <property type="component" value="Chromosome"/>
</dbReference>
<dbReference type="EMBL" id="CP012365">
    <property type="protein sequence ID" value="AKX59483.1"/>
    <property type="molecule type" value="Genomic_DNA"/>
</dbReference>